<dbReference type="RefSeq" id="WP_184838084.1">
    <property type="nucleotide sequence ID" value="NZ_JACHMN010000002.1"/>
</dbReference>
<keyword evidence="2" id="KW-1185">Reference proteome</keyword>
<proteinExistence type="predicted"/>
<gene>
    <name evidence="1" type="ORF">F4553_003973</name>
</gene>
<organism evidence="1 2">
    <name type="scientific">Allocatelliglobosispora scoriae</name>
    <dbReference type="NCBI Taxonomy" id="643052"/>
    <lineage>
        <taxon>Bacteria</taxon>
        <taxon>Bacillati</taxon>
        <taxon>Actinomycetota</taxon>
        <taxon>Actinomycetes</taxon>
        <taxon>Micromonosporales</taxon>
        <taxon>Micromonosporaceae</taxon>
        <taxon>Allocatelliglobosispora</taxon>
    </lineage>
</organism>
<sequence length="49" mass="5246">MNSAQPRSGHDVVAGHTVALSAEHGWRIITDEPTRLLALDANAEIDIVP</sequence>
<protein>
    <submittedName>
        <fullName evidence="1">Uncharacterized protein</fullName>
    </submittedName>
</protein>
<dbReference type="AlphaFoldDB" id="A0A841BQS1"/>
<reference evidence="1 2" key="1">
    <citation type="submission" date="2020-08" db="EMBL/GenBank/DDBJ databases">
        <title>Sequencing the genomes of 1000 actinobacteria strains.</title>
        <authorList>
            <person name="Klenk H.-P."/>
        </authorList>
    </citation>
    <scope>NUCLEOTIDE SEQUENCE [LARGE SCALE GENOMIC DNA]</scope>
    <source>
        <strain evidence="1 2">DSM 45362</strain>
    </source>
</reference>
<dbReference type="Proteomes" id="UP000587527">
    <property type="component" value="Unassembled WGS sequence"/>
</dbReference>
<accession>A0A841BQS1</accession>
<evidence type="ECO:0000313" key="1">
    <source>
        <dbReference type="EMBL" id="MBB5870594.1"/>
    </source>
</evidence>
<comment type="caution">
    <text evidence="1">The sequence shown here is derived from an EMBL/GenBank/DDBJ whole genome shotgun (WGS) entry which is preliminary data.</text>
</comment>
<name>A0A841BQS1_9ACTN</name>
<evidence type="ECO:0000313" key="2">
    <source>
        <dbReference type="Proteomes" id="UP000587527"/>
    </source>
</evidence>
<dbReference type="EMBL" id="JACHMN010000002">
    <property type="protein sequence ID" value="MBB5870594.1"/>
    <property type="molecule type" value="Genomic_DNA"/>
</dbReference>